<keyword evidence="4" id="KW-1185">Reference proteome</keyword>
<dbReference type="InterPro" id="IPR036641">
    <property type="entry name" value="HPT_dom_sf"/>
</dbReference>
<protein>
    <recommendedName>
        <fullName evidence="2">Histidine-containing phosphotransfer protein</fullName>
    </recommendedName>
</protein>
<dbReference type="Gene3D" id="1.20.120.160">
    <property type="entry name" value="HPT domain"/>
    <property type="match status" value="1"/>
</dbReference>
<accession>A0A7N0ZRX6</accession>
<dbReference type="EnsemblPlants" id="Kaladp0021s0030.1.v1.1">
    <property type="protein sequence ID" value="Kaladp0021s0030.1.v1.1"/>
    <property type="gene ID" value="Kaladp0021s0030.v1.1"/>
</dbReference>
<dbReference type="GO" id="GO:0009927">
    <property type="term" value="F:histidine phosphotransfer kinase activity"/>
    <property type="evidence" value="ECO:0007669"/>
    <property type="project" value="UniProtKB-UniRule"/>
</dbReference>
<keyword evidence="2" id="KW-0932">Cytokinin signaling pathway</keyword>
<dbReference type="GO" id="GO:0000160">
    <property type="term" value="P:phosphorelay signal transduction system"/>
    <property type="evidence" value="ECO:0007669"/>
    <property type="project" value="UniProtKB-UniRule"/>
</dbReference>
<dbReference type="InterPro" id="IPR045871">
    <property type="entry name" value="AHP1-5/YPD1"/>
</dbReference>
<dbReference type="GO" id="GO:0005634">
    <property type="term" value="C:nucleus"/>
    <property type="evidence" value="ECO:0007669"/>
    <property type="project" value="UniProtKB-SubCell"/>
</dbReference>
<comment type="function">
    <text evidence="2">Functions as a two-component phosphorelay mediators between cytokinin sensor histidine kinases and response regulators (B-type ARRs). Plays an important role in propagating cytokinin signal transduction.</text>
</comment>
<proteinExistence type="predicted"/>
<keyword evidence="1 2" id="KW-0902">Two-component regulatory system</keyword>
<dbReference type="PANTHER" id="PTHR28242:SF52">
    <property type="entry name" value="PHOSPHORELAY INTERMEDIATE PROTEIN YPD1"/>
    <property type="match status" value="1"/>
</dbReference>
<dbReference type="Gramene" id="Kaladp0021s0030.1.v1.1">
    <property type="protein sequence ID" value="Kaladp0021s0030.1.v1.1"/>
    <property type="gene ID" value="Kaladp0021s0030.v1.1"/>
</dbReference>
<dbReference type="SUPFAM" id="SSF47226">
    <property type="entry name" value="Histidine-containing phosphotransfer domain, HPT domain"/>
    <property type="match status" value="1"/>
</dbReference>
<evidence type="ECO:0000256" key="2">
    <source>
        <dbReference type="RuleBase" id="RU369004"/>
    </source>
</evidence>
<evidence type="ECO:0000313" key="3">
    <source>
        <dbReference type="EnsemblPlants" id="Kaladp0021s0030.1.v1.1"/>
    </source>
</evidence>
<comment type="domain">
    <text evidence="2">Histidine-containing phosphotransfer domain (HPt) contains an active histidine that mediates the phosphotransfer.</text>
</comment>
<reference evidence="3" key="1">
    <citation type="submission" date="2021-01" db="UniProtKB">
        <authorList>
            <consortium name="EnsemblPlants"/>
        </authorList>
    </citation>
    <scope>IDENTIFICATION</scope>
</reference>
<comment type="subcellular location">
    <subcellularLocation>
        <location evidence="2">Cytoplasm</location>
        <location evidence="2">Cytosol</location>
    </subcellularLocation>
    <subcellularLocation>
        <location evidence="2">Nucleus</location>
    </subcellularLocation>
</comment>
<organism evidence="3 4">
    <name type="scientific">Kalanchoe fedtschenkoi</name>
    <name type="common">Lavender scallops</name>
    <name type="synonym">South American air plant</name>
    <dbReference type="NCBI Taxonomy" id="63787"/>
    <lineage>
        <taxon>Eukaryota</taxon>
        <taxon>Viridiplantae</taxon>
        <taxon>Streptophyta</taxon>
        <taxon>Embryophyta</taxon>
        <taxon>Tracheophyta</taxon>
        <taxon>Spermatophyta</taxon>
        <taxon>Magnoliopsida</taxon>
        <taxon>eudicotyledons</taxon>
        <taxon>Gunneridae</taxon>
        <taxon>Pentapetalae</taxon>
        <taxon>Saxifragales</taxon>
        <taxon>Crassulaceae</taxon>
        <taxon>Kalanchoe</taxon>
    </lineage>
</organism>
<dbReference type="PANTHER" id="PTHR28242">
    <property type="entry name" value="PHOSPHORELAY INTERMEDIATE PROTEIN YPD1"/>
    <property type="match status" value="1"/>
</dbReference>
<name>A0A7N0ZRX6_KALFE</name>
<dbReference type="GO" id="GO:0009736">
    <property type="term" value="P:cytokinin-activated signaling pathway"/>
    <property type="evidence" value="ECO:0007669"/>
    <property type="project" value="UniProtKB-KW"/>
</dbReference>
<evidence type="ECO:0000256" key="1">
    <source>
        <dbReference type="ARBA" id="ARBA00023012"/>
    </source>
</evidence>
<sequence length="141" mass="16160">MAGIHQLQKHFLDYVDSLFNEEVLDEQFIEVQGLKPVDNPNFTVQLFTIFSDDAMTVITVMAEMLKQPTVNFIELYHTGQKLRGSSATLAGYVRQLHYEISTLKSKLESFFHLEKQIQDAVGEVPPIRLRMGYNLENLKPA</sequence>
<evidence type="ECO:0000313" key="4">
    <source>
        <dbReference type="Proteomes" id="UP000594263"/>
    </source>
</evidence>
<dbReference type="AlphaFoldDB" id="A0A7N0ZRX6"/>
<dbReference type="Proteomes" id="UP000594263">
    <property type="component" value="Unplaced"/>
</dbReference>
<dbReference type="GO" id="GO:0005829">
    <property type="term" value="C:cytosol"/>
    <property type="evidence" value="ECO:0007669"/>
    <property type="project" value="UniProtKB-SubCell"/>
</dbReference>
<dbReference type="GO" id="GO:0043424">
    <property type="term" value="F:protein histidine kinase binding"/>
    <property type="evidence" value="ECO:0007669"/>
    <property type="project" value="UniProtKB-UniRule"/>
</dbReference>